<dbReference type="Pfam" id="PF18754">
    <property type="entry name" value="Nmad3"/>
    <property type="match status" value="1"/>
</dbReference>
<proteinExistence type="predicted"/>
<name>A0A380IVT8_STRAG</name>
<dbReference type="Proteomes" id="UP000268870">
    <property type="component" value="Chromosome"/>
</dbReference>
<dbReference type="InterPro" id="IPR041135">
    <property type="entry name" value="Nmad3"/>
</dbReference>
<dbReference type="RefSeq" id="WP_004182153.1">
    <property type="nucleotide sequence ID" value="NZ_LR134265.1"/>
</dbReference>
<dbReference type="EMBL" id="LR134265">
    <property type="protein sequence ID" value="VED64797.1"/>
    <property type="molecule type" value="Genomic_DNA"/>
</dbReference>
<dbReference type="AlphaFoldDB" id="A0A380IVT8"/>
<accession>A0A380IVT8</accession>
<evidence type="ECO:0000313" key="3">
    <source>
        <dbReference type="EMBL" id="VED66158.1"/>
    </source>
</evidence>
<feature type="domain" description="Nucleotide modification associated" evidence="1">
    <location>
        <begin position="2"/>
        <end position="253"/>
    </location>
</feature>
<protein>
    <recommendedName>
        <fullName evidence="1">Nucleotide modification associated domain-containing protein</fullName>
    </recommendedName>
</protein>
<evidence type="ECO:0000259" key="1">
    <source>
        <dbReference type="Pfam" id="PF18754"/>
    </source>
</evidence>
<gene>
    <name evidence="2" type="ORF">NCTC8184_00825</name>
    <name evidence="3" type="ORF">NCTC8184_02244</name>
</gene>
<dbReference type="EMBL" id="LR134265">
    <property type="protein sequence ID" value="VED66158.1"/>
    <property type="molecule type" value="Genomic_DNA"/>
</dbReference>
<evidence type="ECO:0000313" key="2">
    <source>
        <dbReference type="EMBL" id="VED64797.1"/>
    </source>
</evidence>
<sequence>MKIILSRKGFDSSNGSIPSPILPDGTLLSLPIPAKFDSISFDDLNYNGVLFSDILRQLKGKEDKTNHYNCHLDPDIRENLRNTPVSNWRAAFGQIKSSQGLLRNQNVSIGDLFLFFGWFRQTEGDIYNGTLHFKKDAPDLNIIYGYLQIGNMMNDKESLQNMYPFHPHSCDHMSNLQSNMLYIPSENLSFLPQEKGYGTFNFHDDRVLTMNGKSRSVWKEIPALMPENINGNHKNSAKDCGLKYSGIWQEKVLLENELSNSWAKELFLLK</sequence>
<evidence type="ECO:0000313" key="4">
    <source>
        <dbReference type="Proteomes" id="UP000268870"/>
    </source>
</evidence>
<organism evidence="2 4">
    <name type="scientific">Streptococcus agalactiae</name>
    <dbReference type="NCBI Taxonomy" id="1311"/>
    <lineage>
        <taxon>Bacteria</taxon>
        <taxon>Bacillati</taxon>
        <taxon>Bacillota</taxon>
        <taxon>Bacilli</taxon>
        <taxon>Lactobacillales</taxon>
        <taxon>Streptococcaceae</taxon>
        <taxon>Streptococcus</taxon>
    </lineage>
</organism>
<reference evidence="2 4" key="1">
    <citation type="submission" date="2018-12" db="EMBL/GenBank/DDBJ databases">
        <authorList>
            <consortium name="Pathogen Informatics"/>
        </authorList>
    </citation>
    <scope>NUCLEOTIDE SEQUENCE [LARGE SCALE GENOMIC DNA]</scope>
    <source>
        <strain evidence="2 4">NCTC8184</strain>
    </source>
</reference>